<protein>
    <submittedName>
        <fullName evidence="1">Uncharacterized protein</fullName>
    </submittedName>
</protein>
<proteinExistence type="predicted"/>
<gene>
    <name evidence="1" type="ordered locus">YpsIP31758_2276</name>
</gene>
<organism evidence="1 2">
    <name type="scientific">Yersinia pseudotuberculosis serotype O:1b (strain IP 31758)</name>
    <dbReference type="NCBI Taxonomy" id="349747"/>
    <lineage>
        <taxon>Bacteria</taxon>
        <taxon>Pseudomonadati</taxon>
        <taxon>Pseudomonadota</taxon>
        <taxon>Gammaproteobacteria</taxon>
        <taxon>Enterobacterales</taxon>
        <taxon>Yersiniaceae</taxon>
        <taxon>Yersinia</taxon>
    </lineage>
</organism>
<dbReference type="AlphaFoldDB" id="A0A0U1QW93"/>
<evidence type="ECO:0000313" key="2">
    <source>
        <dbReference type="Proteomes" id="UP000002412"/>
    </source>
</evidence>
<name>A0A0U1QW93_YERP3</name>
<sequence>MFIFDIQHFTSAINEVKKYKMINIVKNGISNNDSLGYTCG</sequence>
<dbReference type="Proteomes" id="UP000002412">
    <property type="component" value="Chromosome"/>
</dbReference>
<evidence type="ECO:0000313" key="1">
    <source>
        <dbReference type="EMBL" id="ABS46831.1"/>
    </source>
</evidence>
<dbReference type="KEGG" id="ypi:YpsIP31758_2276"/>
<dbReference type="HOGENOM" id="CLU_3298984_0_0_6"/>
<reference evidence="1 2" key="1">
    <citation type="journal article" date="2007" name="PLoS Genet.">
        <title>The complete genome sequence of Yersinia pseudotuberculosis IP31758, the causative agent of Far East scarlet-like fever.</title>
        <authorList>
            <person name="Eppinger M."/>
            <person name="Rosovitz M.J."/>
            <person name="Fricke W.F."/>
            <person name="Rasko D.A."/>
            <person name="Kokorina G."/>
            <person name="Fayolle C."/>
            <person name="Lindler L.E."/>
            <person name="Carniel E."/>
            <person name="Ravel J."/>
        </authorList>
    </citation>
    <scope>NUCLEOTIDE SEQUENCE [LARGE SCALE GENOMIC DNA]</scope>
    <source>
        <strain evidence="1 2">IP 31758</strain>
    </source>
</reference>
<dbReference type="EMBL" id="CP000720">
    <property type="protein sequence ID" value="ABS46831.1"/>
    <property type="molecule type" value="Genomic_DNA"/>
</dbReference>
<accession>A0A0U1QW93</accession>